<reference evidence="17 18" key="1">
    <citation type="submission" date="2016-11" db="EMBL/GenBank/DDBJ databases">
        <authorList>
            <person name="Jaros S."/>
            <person name="Januszkiewicz K."/>
            <person name="Wedrychowicz H."/>
        </authorList>
    </citation>
    <scope>NUCLEOTIDE SEQUENCE [LARGE SCALE GENOMIC DNA]</scope>
    <source>
        <strain evidence="17 18">CGMCC 1.6102</strain>
    </source>
</reference>
<dbReference type="GO" id="GO:0008360">
    <property type="term" value="P:regulation of cell shape"/>
    <property type="evidence" value="ECO:0007669"/>
    <property type="project" value="UniProtKB-KW"/>
</dbReference>
<accession>A0A1M7QEQ0</accession>
<keyword evidence="18" id="KW-1185">Reference proteome</keyword>
<keyword evidence="6" id="KW-0573">Peptidoglycan synthesis</keyword>
<evidence type="ECO:0000256" key="14">
    <source>
        <dbReference type="ARBA" id="ARBA00044770"/>
    </source>
</evidence>
<feature type="transmembrane region" description="Helical" evidence="16">
    <location>
        <begin position="149"/>
        <end position="167"/>
    </location>
</feature>
<evidence type="ECO:0000256" key="10">
    <source>
        <dbReference type="ARBA" id="ARBA00033270"/>
    </source>
</evidence>
<dbReference type="GO" id="GO:0015648">
    <property type="term" value="F:lipid-linked peptidoglycan transporter activity"/>
    <property type="evidence" value="ECO:0007669"/>
    <property type="project" value="TreeGrafter"/>
</dbReference>
<evidence type="ECO:0000256" key="1">
    <source>
        <dbReference type="ARBA" id="ARBA00004141"/>
    </source>
</evidence>
<dbReference type="GO" id="GO:0009252">
    <property type="term" value="P:peptidoglycan biosynthetic process"/>
    <property type="evidence" value="ECO:0007669"/>
    <property type="project" value="UniProtKB-KW"/>
</dbReference>
<evidence type="ECO:0000313" key="17">
    <source>
        <dbReference type="EMBL" id="SHN29446.1"/>
    </source>
</evidence>
<dbReference type="PANTHER" id="PTHR30474:SF2">
    <property type="entry name" value="PEPTIDOGLYCAN GLYCOSYLTRANSFERASE FTSW-RELATED"/>
    <property type="match status" value="1"/>
</dbReference>
<gene>
    <name evidence="17" type="ORF">SAMN04488057_11745</name>
</gene>
<evidence type="ECO:0000256" key="12">
    <source>
        <dbReference type="ARBA" id="ARBA00041185"/>
    </source>
</evidence>
<dbReference type="Pfam" id="PF01098">
    <property type="entry name" value="FTSW_RODA_SPOVE"/>
    <property type="match status" value="1"/>
</dbReference>
<dbReference type="EMBL" id="FRCY01000017">
    <property type="protein sequence ID" value="SHN29446.1"/>
    <property type="molecule type" value="Genomic_DNA"/>
</dbReference>
<evidence type="ECO:0000256" key="9">
    <source>
        <dbReference type="ARBA" id="ARBA00032370"/>
    </source>
</evidence>
<feature type="transmembrane region" description="Helical" evidence="16">
    <location>
        <begin position="347"/>
        <end position="366"/>
    </location>
</feature>
<comment type="similarity">
    <text evidence="11">Belongs to the SEDS family. FtsW subfamily.</text>
</comment>
<dbReference type="RefSeq" id="WP_073097273.1">
    <property type="nucleotide sequence ID" value="NZ_FRCY01000017.1"/>
</dbReference>
<dbReference type="GO" id="GO:0005886">
    <property type="term" value="C:plasma membrane"/>
    <property type="evidence" value="ECO:0007669"/>
    <property type="project" value="TreeGrafter"/>
</dbReference>
<dbReference type="AlphaFoldDB" id="A0A1M7QEQ0"/>
<dbReference type="InterPro" id="IPR001182">
    <property type="entry name" value="FtsW/RodA"/>
</dbReference>
<name>A0A1M7QEQ0_9BACT</name>
<dbReference type="STRING" id="388280.SAMN04488057_11745"/>
<dbReference type="GO" id="GO:0051301">
    <property type="term" value="P:cell division"/>
    <property type="evidence" value="ECO:0007669"/>
    <property type="project" value="UniProtKB-KW"/>
</dbReference>
<dbReference type="EC" id="2.4.99.28" evidence="14"/>
<keyword evidence="17" id="KW-0132">Cell division</keyword>
<sequence>MVRVKVWLEENLKGDPIIWAIVLLLSLISVLAVYSATGSLAYRKMGGNTEIYLFKHSALIISSLVVMWAVHNIPYKYFSKLSLFALWVSVPLLLFTYLFGSKINEASRWITIPIIDQAFQPSDLAKLALIAAVAGMLAKRQRQITDIRITFIPLLIWIGTICLLIAIANMSTAVMLLSTCLLLMFIGRVPVKYLMVVCMVGAIVLSTAIFMGQRGGVFFSRIEKFIDEDPNEIPFQAKHSYIAIATGGITGKGPGKSEQRNILPHPYSDFIYAIIIEEYGMVGGGVVLFLYLALLYRGMRVVAISTRPFGGLLSAGLSFSLVIQAMINMGVAVGLVPITGLPLPMVSMGGTSLIFTGISLGIILSISRGDHEDAFLSEEKAMGNMVKKVA</sequence>
<comment type="subcellular location">
    <subcellularLocation>
        <location evidence="1">Membrane</location>
        <topology evidence="1">Multi-pass membrane protein</topology>
    </subcellularLocation>
</comment>
<dbReference type="GO" id="GO:0008955">
    <property type="term" value="F:peptidoglycan glycosyltransferase activity"/>
    <property type="evidence" value="ECO:0007669"/>
    <property type="project" value="UniProtKB-EC"/>
</dbReference>
<keyword evidence="4 16" id="KW-0812">Transmembrane</keyword>
<keyword evidence="5" id="KW-0133">Cell shape</keyword>
<evidence type="ECO:0000256" key="5">
    <source>
        <dbReference type="ARBA" id="ARBA00022960"/>
    </source>
</evidence>
<evidence type="ECO:0000256" key="15">
    <source>
        <dbReference type="ARBA" id="ARBA00049902"/>
    </source>
</evidence>
<evidence type="ECO:0000256" key="11">
    <source>
        <dbReference type="ARBA" id="ARBA00038053"/>
    </source>
</evidence>
<organism evidence="17 18">
    <name type="scientific">Cyclobacterium lianum</name>
    <dbReference type="NCBI Taxonomy" id="388280"/>
    <lineage>
        <taxon>Bacteria</taxon>
        <taxon>Pseudomonadati</taxon>
        <taxon>Bacteroidota</taxon>
        <taxon>Cytophagia</taxon>
        <taxon>Cytophagales</taxon>
        <taxon>Cyclobacteriaceae</taxon>
        <taxon>Cyclobacterium</taxon>
    </lineage>
</organism>
<feature type="transmembrane region" description="Helical" evidence="16">
    <location>
        <begin position="270"/>
        <end position="296"/>
    </location>
</feature>
<feature type="transmembrane region" description="Helical" evidence="16">
    <location>
        <begin position="194"/>
        <end position="212"/>
    </location>
</feature>
<dbReference type="PANTHER" id="PTHR30474">
    <property type="entry name" value="CELL CYCLE PROTEIN"/>
    <property type="match status" value="1"/>
</dbReference>
<evidence type="ECO:0000256" key="6">
    <source>
        <dbReference type="ARBA" id="ARBA00022984"/>
    </source>
</evidence>
<keyword evidence="7 16" id="KW-1133">Transmembrane helix</keyword>
<dbReference type="GO" id="GO:0032153">
    <property type="term" value="C:cell division site"/>
    <property type="evidence" value="ECO:0007669"/>
    <property type="project" value="TreeGrafter"/>
</dbReference>
<feature type="transmembrane region" description="Helical" evidence="16">
    <location>
        <begin position="308"/>
        <end position="327"/>
    </location>
</feature>
<evidence type="ECO:0000256" key="2">
    <source>
        <dbReference type="ARBA" id="ARBA00022676"/>
    </source>
</evidence>
<feature type="transmembrane region" description="Helical" evidence="16">
    <location>
        <begin position="173"/>
        <end position="189"/>
    </location>
</feature>
<keyword evidence="8 16" id="KW-0472">Membrane</keyword>
<feature type="transmembrane region" description="Helical" evidence="16">
    <location>
        <begin position="17"/>
        <end position="40"/>
    </location>
</feature>
<evidence type="ECO:0000256" key="8">
    <source>
        <dbReference type="ARBA" id="ARBA00023136"/>
    </source>
</evidence>
<evidence type="ECO:0000256" key="3">
    <source>
        <dbReference type="ARBA" id="ARBA00022679"/>
    </source>
</evidence>
<evidence type="ECO:0000313" key="18">
    <source>
        <dbReference type="Proteomes" id="UP000184513"/>
    </source>
</evidence>
<evidence type="ECO:0000256" key="7">
    <source>
        <dbReference type="ARBA" id="ARBA00022989"/>
    </source>
</evidence>
<dbReference type="OrthoDB" id="9812661at2"/>
<protein>
    <recommendedName>
        <fullName evidence="12">Probable peptidoglycan glycosyltransferase FtsW</fullName>
        <ecNumber evidence="14">2.4.99.28</ecNumber>
    </recommendedName>
    <alternativeName>
        <fullName evidence="13">Cell division protein FtsW</fullName>
    </alternativeName>
    <alternativeName>
        <fullName evidence="10">Cell wall polymerase</fullName>
    </alternativeName>
    <alternativeName>
        <fullName evidence="9">Peptidoglycan polymerase</fullName>
    </alternativeName>
</protein>
<evidence type="ECO:0000256" key="13">
    <source>
        <dbReference type="ARBA" id="ARBA00041418"/>
    </source>
</evidence>
<feature type="transmembrane region" description="Helical" evidence="16">
    <location>
        <begin position="77"/>
        <end position="99"/>
    </location>
</feature>
<feature type="transmembrane region" description="Helical" evidence="16">
    <location>
        <begin position="52"/>
        <end position="71"/>
    </location>
</feature>
<evidence type="ECO:0000256" key="16">
    <source>
        <dbReference type="SAM" id="Phobius"/>
    </source>
</evidence>
<keyword evidence="2" id="KW-0328">Glycosyltransferase</keyword>
<keyword evidence="3" id="KW-0808">Transferase</keyword>
<comment type="catalytic activity">
    <reaction evidence="15">
        <text>[GlcNAc-(1-&gt;4)-Mur2Ac(oyl-L-Ala-gamma-D-Glu-L-Lys-D-Ala-D-Ala)](n)-di-trans,octa-cis-undecaprenyl diphosphate + beta-D-GlcNAc-(1-&gt;4)-Mur2Ac(oyl-L-Ala-gamma-D-Glu-L-Lys-D-Ala-D-Ala)-di-trans,octa-cis-undecaprenyl diphosphate = [GlcNAc-(1-&gt;4)-Mur2Ac(oyl-L-Ala-gamma-D-Glu-L-Lys-D-Ala-D-Ala)](n+1)-di-trans,octa-cis-undecaprenyl diphosphate + di-trans,octa-cis-undecaprenyl diphosphate + H(+)</text>
        <dbReference type="Rhea" id="RHEA:23708"/>
        <dbReference type="Rhea" id="RHEA-COMP:9602"/>
        <dbReference type="Rhea" id="RHEA-COMP:9603"/>
        <dbReference type="ChEBI" id="CHEBI:15378"/>
        <dbReference type="ChEBI" id="CHEBI:58405"/>
        <dbReference type="ChEBI" id="CHEBI:60033"/>
        <dbReference type="ChEBI" id="CHEBI:78435"/>
        <dbReference type="EC" id="2.4.99.28"/>
    </reaction>
</comment>
<dbReference type="Proteomes" id="UP000184513">
    <property type="component" value="Unassembled WGS sequence"/>
</dbReference>
<evidence type="ECO:0000256" key="4">
    <source>
        <dbReference type="ARBA" id="ARBA00022692"/>
    </source>
</evidence>
<proteinExistence type="inferred from homology"/>
<keyword evidence="17" id="KW-0131">Cell cycle</keyword>